<gene>
    <name evidence="1" type="ORF">M9Y10_035310</name>
</gene>
<sequence>MDIYKDSIDFKTPLSFSFTCQSQSEDDKSNIEKPNAILEKKLYLLIENLELCIKSLDQSNLKDFILLSAYFQNIIYQIDQQININYLLLPIKRTKFHIFTLLALRKNFDEINQYTYFYLFILCLFKDDNISNFLIRYNIIGYCFSALQKKTANDHYLISSISYLLPMLEKECIPNIISEIPFDCIFSNPNISNVIFLRSIFQLYQTITELTQIIPHPKKILLILNFISKLTKIDDITLEYIIDYYIQICKIENLDINTISIFLRKEIALEFIIRSIKKSQLQYKFTLKLFQFCIFIYKHLKKIAVKFQNYKSIQLLGYITNIFSTDDKEIQSTLFLIHKMIFEHEYVEDLIIIFKYLQIFIKINPICLNYEEIRKISLFLFSAINEGTYEIKVAANQALSNIIKFGDMDMCQFLLSNNIYDVFMSGLCIDDAKIDSIVIDNYYYFFDKFHFCDNFKDLIAEFANSEFFEIINEVKERSEQHIACKCEGLEHRIHQIMNDDDYIEF</sequence>
<dbReference type="Proteomes" id="UP001470230">
    <property type="component" value="Unassembled WGS sequence"/>
</dbReference>
<reference evidence="1 2" key="1">
    <citation type="submission" date="2024-04" db="EMBL/GenBank/DDBJ databases">
        <title>Tritrichomonas musculus Genome.</title>
        <authorList>
            <person name="Alves-Ferreira E."/>
            <person name="Grigg M."/>
            <person name="Lorenzi H."/>
            <person name="Galac M."/>
        </authorList>
    </citation>
    <scope>NUCLEOTIDE SEQUENCE [LARGE SCALE GENOMIC DNA]</scope>
    <source>
        <strain evidence="1 2">EAF2021</strain>
    </source>
</reference>
<dbReference type="EMBL" id="JAPFFF010000005">
    <property type="protein sequence ID" value="KAK8890533.1"/>
    <property type="molecule type" value="Genomic_DNA"/>
</dbReference>
<accession>A0ABR2KHW5</accession>
<evidence type="ECO:0000313" key="1">
    <source>
        <dbReference type="EMBL" id="KAK8890533.1"/>
    </source>
</evidence>
<organism evidence="1 2">
    <name type="scientific">Tritrichomonas musculus</name>
    <dbReference type="NCBI Taxonomy" id="1915356"/>
    <lineage>
        <taxon>Eukaryota</taxon>
        <taxon>Metamonada</taxon>
        <taxon>Parabasalia</taxon>
        <taxon>Tritrichomonadida</taxon>
        <taxon>Tritrichomonadidae</taxon>
        <taxon>Tritrichomonas</taxon>
    </lineage>
</organism>
<protein>
    <submittedName>
        <fullName evidence="1">Uncharacterized protein</fullName>
    </submittedName>
</protein>
<keyword evidence="2" id="KW-1185">Reference proteome</keyword>
<name>A0ABR2KHW5_9EUKA</name>
<evidence type="ECO:0000313" key="2">
    <source>
        <dbReference type="Proteomes" id="UP001470230"/>
    </source>
</evidence>
<proteinExistence type="predicted"/>
<comment type="caution">
    <text evidence="1">The sequence shown here is derived from an EMBL/GenBank/DDBJ whole genome shotgun (WGS) entry which is preliminary data.</text>
</comment>